<dbReference type="InterPro" id="IPR004148">
    <property type="entry name" value="BAR_dom"/>
</dbReference>
<evidence type="ECO:0000259" key="6">
    <source>
        <dbReference type="PROSITE" id="PS51021"/>
    </source>
</evidence>
<dbReference type="EMBL" id="JARQWQ010000015">
    <property type="protein sequence ID" value="KAK2567258.1"/>
    <property type="molecule type" value="Genomic_DNA"/>
</dbReference>
<dbReference type="InterPro" id="IPR036028">
    <property type="entry name" value="SH3-like_dom_sf"/>
</dbReference>
<accession>A0AAD9VAF6</accession>
<dbReference type="PROSITE" id="PS50002">
    <property type="entry name" value="SH3"/>
    <property type="match status" value="1"/>
</dbReference>
<dbReference type="GO" id="GO:0016020">
    <property type="term" value="C:membrane"/>
    <property type="evidence" value="ECO:0007669"/>
    <property type="project" value="TreeGrafter"/>
</dbReference>
<dbReference type="PANTHER" id="PTHR14167">
    <property type="entry name" value="SH3 DOMAIN-CONTAINING"/>
    <property type="match status" value="1"/>
</dbReference>
<dbReference type="Gene3D" id="1.20.1270.60">
    <property type="entry name" value="Arfaptin homology (AH) domain/BAR domain"/>
    <property type="match status" value="1"/>
</dbReference>
<feature type="region of interest" description="Disordered" evidence="4">
    <location>
        <begin position="320"/>
        <end position="350"/>
    </location>
</feature>
<dbReference type="AlphaFoldDB" id="A0AAD9VAF6"/>
<evidence type="ECO:0000256" key="3">
    <source>
        <dbReference type="PROSITE-ProRule" id="PRU00192"/>
    </source>
</evidence>
<dbReference type="InterPro" id="IPR027267">
    <property type="entry name" value="AH/BAR_dom_sf"/>
</dbReference>
<sequence>MSYFRSLNVNDMADSMKKFGSQTATFFSRAKQYTEEQLGTSEKTVFDARFESLVEKADRTKFWTEKLLRQTEALLQRNPGLRAEEFMYQKLDKPKPPRFTENETLGHTMIDAGNDFGPGTNYGSALVKCGEAEKKLGQAERDLKAKSIWTLCVSEICIHLVMTIKERRTLLAKRLDLDACKTKVRKAQSPEKIQQVSIIMEMRQERVTNAFFLKTLIKLFMMYSSRNMVVISELDKATLCNFKYFASSTEVFVLQAEADLRASQAEFDRQYEVTKLLLDGVSTAHASHHRALLNFVEAQAQYYAQCHAYMTDLQKQLASPPGEGGLPLAPPSAPPPTSDTSSGFDLNTVPRPSLTKKAKVLYDYDAAEKNELSLLADEVITVYSAPGLDSDWMIGERGSQRGKVPLTYLELL</sequence>
<reference evidence="7" key="2">
    <citation type="journal article" date="2023" name="Science">
        <title>Genomic signatures of disease resistance in endangered staghorn corals.</title>
        <authorList>
            <person name="Vollmer S.V."/>
            <person name="Selwyn J.D."/>
            <person name="Despard B.A."/>
            <person name="Roesel C.L."/>
        </authorList>
    </citation>
    <scope>NUCLEOTIDE SEQUENCE</scope>
    <source>
        <strain evidence="7">K2</strain>
    </source>
</reference>
<dbReference type="SMART" id="SM00326">
    <property type="entry name" value="SH3"/>
    <property type="match status" value="1"/>
</dbReference>
<proteinExistence type="inferred from homology"/>
<gene>
    <name evidence="7" type="ORF">P5673_009072</name>
</gene>
<name>A0AAD9VAF6_ACRCE</name>
<dbReference type="PROSITE" id="PS51021">
    <property type="entry name" value="BAR"/>
    <property type="match status" value="1"/>
</dbReference>
<evidence type="ECO:0000256" key="4">
    <source>
        <dbReference type="SAM" id="MobiDB-lite"/>
    </source>
</evidence>
<dbReference type="PANTHER" id="PTHR14167:SF76">
    <property type="entry name" value="ENDOPHILIN B, ISOFORM A"/>
    <property type="match status" value="1"/>
</dbReference>
<dbReference type="Pfam" id="PF03114">
    <property type="entry name" value="BAR"/>
    <property type="match status" value="1"/>
</dbReference>
<dbReference type="Pfam" id="PF14604">
    <property type="entry name" value="SH3_9"/>
    <property type="match status" value="1"/>
</dbReference>
<feature type="domain" description="BAR" evidence="6">
    <location>
        <begin position="35"/>
        <end position="326"/>
    </location>
</feature>
<keyword evidence="2 3" id="KW-0728">SH3 domain</keyword>
<evidence type="ECO:0000313" key="8">
    <source>
        <dbReference type="Proteomes" id="UP001249851"/>
    </source>
</evidence>
<evidence type="ECO:0000313" key="7">
    <source>
        <dbReference type="EMBL" id="KAK2567258.1"/>
    </source>
</evidence>
<organism evidence="7 8">
    <name type="scientific">Acropora cervicornis</name>
    <name type="common">Staghorn coral</name>
    <dbReference type="NCBI Taxonomy" id="6130"/>
    <lineage>
        <taxon>Eukaryota</taxon>
        <taxon>Metazoa</taxon>
        <taxon>Cnidaria</taxon>
        <taxon>Anthozoa</taxon>
        <taxon>Hexacorallia</taxon>
        <taxon>Scleractinia</taxon>
        <taxon>Astrocoeniina</taxon>
        <taxon>Acroporidae</taxon>
        <taxon>Acropora</taxon>
    </lineage>
</organism>
<dbReference type="SUPFAM" id="SSF103657">
    <property type="entry name" value="BAR/IMD domain-like"/>
    <property type="match status" value="1"/>
</dbReference>
<evidence type="ECO:0000256" key="1">
    <source>
        <dbReference type="ARBA" id="ARBA00006697"/>
    </source>
</evidence>
<evidence type="ECO:0000256" key="2">
    <source>
        <dbReference type="ARBA" id="ARBA00022443"/>
    </source>
</evidence>
<evidence type="ECO:0000259" key="5">
    <source>
        <dbReference type="PROSITE" id="PS50002"/>
    </source>
</evidence>
<protein>
    <submittedName>
        <fullName evidence="7">Endophilin-B1</fullName>
    </submittedName>
</protein>
<comment type="caution">
    <text evidence="7">The sequence shown here is derived from an EMBL/GenBank/DDBJ whole genome shotgun (WGS) entry which is preliminary data.</text>
</comment>
<comment type="similarity">
    <text evidence="1">Belongs to the endophilin family.</text>
</comment>
<feature type="compositionally biased region" description="Pro residues" evidence="4">
    <location>
        <begin position="328"/>
        <end position="337"/>
    </location>
</feature>
<dbReference type="SMART" id="SM00721">
    <property type="entry name" value="BAR"/>
    <property type="match status" value="1"/>
</dbReference>
<dbReference type="GO" id="GO:0005737">
    <property type="term" value="C:cytoplasm"/>
    <property type="evidence" value="ECO:0007669"/>
    <property type="project" value="InterPro"/>
</dbReference>
<dbReference type="InterPro" id="IPR001452">
    <property type="entry name" value="SH3_domain"/>
</dbReference>
<dbReference type="Gene3D" id="2.30.30.40">
    <property type="entry name" value="SH3 Domains"/>
    <property type="match status" value="1"/>
</dbReference>
<dbReference type="InterPro" id="IPR050384">
    <property type="entry name" value="Endophilin_SH3RF"/>
</dbReference>
<dbReference type="SUPFAM" id="SSF50044">
    <property type="entry name" value="SH3-domain"/>
    <property type="match status" value="1"/>
</dbReference>
<keyword evidence="8" id="KW-1185">Reference proteome</keyword>
<reference evidence="7" key="1">
    <citation type="journal article" date="2023" name="G3 (Bethesda)">
        <title>Whole genome assembly and annotation of the endangered Caribbean coral Acropora cervicornis.</title>
        <authorList>
            <person name="Selwyn J.D."/>
            <person name="Vollmer S.V."/>
        </authorList>
    </citation>
    <scope>NUCLEOTIDE SEQUENCE</scope>
    <source>
        <strain evidence="7">K2</strain>
    </source>
</reference>
<dbReference type="GO" id="GO:0061024">
    <property type="term" value="P:membrane organization"/>
    <property type="evidence" value="ECO:0007669"/>
    <property type="project" value="TreeGrafter"/>
</dbReference>
<dbReference type="Proteomes" id="UP001249851">
    <property type="component" value="Unassembled WGS sequence"/>
</dbReference>
<feature type="domain" description="SH3" evidence="5">
    <location>
        <begin position="353"/>
        <end position="412"/>
    </location>
</feature>